<dbReference type="InterPro" id="IPR019734">
    <property type="entry name" value="TPR_rpt"/>
</dbReference>
<dbReference type="SUPFAM" id="SSF48452">
    <property type="entry name" value="TPR-like"/>
    <property type="match status" value="1"/>
</dbReference>
<comment type="caution">
    <text evidence="6">The sequence shown here is derived from an EMBL/GenBank/DDBJ whole genome shotgun (WGS) entry which is preliminary data.</text>
</comment>
<keyword evidence="3 6" id="KW-0413">Isomerase</keyword>
<dbReference type="Gene3D" id="1.25.40.10">
    <property type="entry name" value="Tetratricopeptide repeat domain"/>
    <property type="match status" value="1"/>
</dbReference>
<accession>A0A2P6V266</accession>
<evidence type="ECO:0000256" key="2">
    <source>
        <dbReference type="ARBA" id="ARBA00022803"/>
    </source>
</evidence>
<dbReference type="SMART" id="SM00028">
    <property type="entry name" value="TPR"/>
    <property type="match status" value="3"/>
</dbReference>
<dbReference type="Pfam" id="PF00254">
    <property type="entry name" value="FKBP_C"/>
    <property type="match status" value="3"/>
</dbReference>
<organism evidence="6 7">
    <name type="scientific">Micractinium conductrix</name>
    <dbReference type="NCBI Taxonomy" id="554055"/>
    <lineage>
        <taxon>Eukaryota</taxon>
        <taxon>Viridiplantae</taxon>
        <taxon>Chlorophyta</taxon>
        <taxon>core chlorophytes</taxon>
        <taxon>Trebouxiophyceae</taxon>
        <taxon>Chlorellales</taxon>
        <taxon>Chlorellaceae</taxon>
        <taxon>Chlorella clade</taxon>
        <taxon>Micractinium</taxon>
    </lineage>
</organism>
<keyword evidence="1" id="KW-0677">Repeat</keyword>
<dbReference type="EC" id="5.2.1.8" evidence="3"/>
<keyword evidence="7" id="KW-1185">Reference proteome</keyword>
<dbReference type="Gene3D" id="3.10.50.40">
    <property type="match status" value="4"/>
</dbReference>
<evidence type="ECO:0000256" key="3">
    <source>
        <dbReference type="PROSITE-ProRule" id="PRU00277"/>
    </source>
</evidence>
<reference evidence="6 7" key="1">
    <citation type="journal article" date="2018" name="Plant J.">
        <title>Genome sequences of Chlorella sorokiniana UTEX 1602 and Micractinium conductrix SAG 241.80: implications to maltose excretion by a green alga.</title>
        <authorList>
            <person name="Arriola M.B."/>
            <person name="Velmurugan N."/>
            <person name="Zhang Y."/>
            <person name="Plunkett M.H."/>
            <person name="Hondzo H."/>
            <person name="Barney B.M."/>
        </authorList>
    </citation>
    <scope>NUCLEOTIDE SEQUENCE [LARGE SCALE GENOMIC DNA]</scope>
    <source>
        <strain evidence="6 7">SAG 241.80</strain>
    </source>
</reference>
<dbReference type="AlphaFoldDB" id="A0A2P6V266"/>
<dbReference type="OrthoDB" id="1902587at2759"/>
<dbReference type="PANTHER" id="PTHR46512">
    <property type="entry name" value="PEPTIDYLPROLYL ISOMERASE"/>
    <property type="match status" value="1"/>
</dbReference>
<dbReference type="PANTHER" id="PTHR46512:SF8">
    <property type="entry name" value="PEPTIDYLPROLYL ISOMERASE"/>
    <property type="match status" value="1"/>
</dbReference>
<proteinExistence type="predicted"/>
<dbReference type="PROSITE" id="PS51318">
    <property type="entry name" value="TAT"/>
    <property type="match status" value="1"/>
</dbReference>
<name>A0A2P6V266_9CHLO</name>
<dbReference type="InterPro" id="IPR006311">
    <property type="entry name" value="TAT_signal"/>
</dbReference>
<dbReference type="STRING" id="554055.A0A2P6V266"/>
<dbReference type="EMBL" id="LHPF02000040">
    <property type="protein sequence ID" value="PSC68182.1"/>
    <property type="molecule type" value="Genomic_DNA"/>
</dbReference>
<feature type="domain" description="PPIase FKBP-type" evidence="5">
    <location>
        <begin position="102"/>
        <end position="161"/>
    </location>
</feature>
<sequence>MTSLAAASLRAQPFTSARRSSGSPRQQPCLIVCSSSRSDDAAYPRRHALAGLAGVAAAACLAPAVLAAQPPAALAASDFVQTPSGLLVQDITAGTGRTPQPGDRCVVHWAGYTKNYQAKRIDNTSVRDEPFEFVLGGGEVIPAFDEAVAGMAVGGVRRVEVLGEIPELGYPRDRAQRFVSGFKYRYGPQPSELGGKRALDFILDNRTLSDTNRTLLLDIKLLAGLAGLLAELRKSLAAPEDIGEPDVDEKDLGIEDAAKFREEEDLQSGAVLKGTLEPGEEGGDTPRDGDLVWLHYSLMNEHRDVLRSTRAEHGGAGTPQPFVMGRGKARMLRGMELGVQEMARGERAMLDLKPAYAFLHADSGLPLPAGLRKEAPVLVDVTLTHFERGGSEGGARCCGGGDAVLLRTLGAGQGWESPRPPFEVTFHVTARAVSSSGRQGEGEPYFDSTSGGEPLACSLGAGQLPPAVEAALAGMQRQQEAVALCPVDQLCGGGLLPDPPGAAELAARGQGAAPAYAEVWLRLLDFSQVRDMTGDGQVVKRIVRKGRGEFPVDCPLDDSRVSLHYRVRPQGGKDWLSDTRGADGQAAPAELETGMGEVPESLDMCVRLMLTGEVAALTASWRYCYEGRDDAPEGLPPSSSVEFEVELASFDRQPSQHALGGAEKLQRSAQLKEQGNALYKQGRTRLAKAKYGKALKLVERALDLDTDEEVAAASALKASCFLNMARCAEREQEWGEALGWCNKAIDEDDGYAKAYFRRAVIAACLGDEGSAGDDLALCAQLDPSTAPDCERELARMAKRAAAAEAKQRGALKGFFDR</sequence>
<evidence type="ECO:0000256" key="1">
    <source>
        <dbReference type="ARBA" id="ARBA00022737"/>
    </source>
</evidence>
<keyword evidence="2 4" id="KW-0802">TPR repeat</keyword>
<dbReference type="PROSITE" id="PS50005">
    <property type="entry name" value="TPR"/>
    <property type="match status" value="1"/>
</dbReference>
<evidence type="ECO:0000256" key="4">
    <source>
        <dbReference type="PROSITE-ProRule" id="PRU00339"/>
    </source>
</evidence>
<gene>
    <name evidence="6" type="ORF">C2E20_8171</name>
</gene>
<dbReference type="InterPro" id="IPR001179">
    <property type="entry name" value="PPIase_FKBP_dom"/>
</dbReference>
<dbReference type="InterPro" id="IPR050754">
    <property type="entry name" value="FKBP4/5/8-like"/>
</dbReference>
<dbReference type="PROSITE" id="PS50059">
    <property type="entry name" value="FKBP_PPIASE"/>
    <property type="match status" value="3"/>
</dbReference>
<dbReference type="GO" id="GO:0003755">
    <property type="term" value="F:peptidyl-prolyl cis-trans isomerase activity"/>
    <property type="evidence" value="ECO:0007669"/>
    <property type="project" value="UniProtKB-KW"/>
</dbReference>
<comment type="catalytic activity">
    <reaction evidence="3">
        <text>[protein]-peptidylproline (omega=180) = [protein]-peptidylproline (omega=0)</text>
        <dbReference type="Rhea" id="RHEA:16237"/>
        <dbReference type="Rhea" id="RHEA-COMP:10747"/>
        <dbReference type="Rhea" id="RHEA-COMP:10748"/>
        <dbReference type="ChEBI" id="CHEBI:83833"/>
        <dbReference type="ChEBI" id="CHEBI:83834"/>
        <dbReference type="EC" id="5.2.1.8"/>
    </reaction>
</comment>
<evidence type="ECO:0000259" key="5">
    <source>
        <dbReference type="PROSITE" id="PS50059"/>
    </source>
</evidence>
<dbReference type="SUPFAM" id="SSF54534">
    <property type="entry name" value="FKBP-like"/>
    <property type="match status" value="4"/>
</dbReference>
<keyword evidence="3" id="KW-0697">Rotamase</keyword>
<feature type="domain" description="PPIase FKBP-type" evidence="5">
    <location>
        <begin position="558"/>
        <end position="651"/>
    </location>
</feature>
<feature type="repeat" description="TPR" evidence="4">
    <location>
        <begin position="675"/>
        <end position="708"/>
    </location>
</feature>
<feature type="domain" description="PPIase FKBP-type" evidence="5">
    <location>
        <begin position="289"/>
        <end position="387"/>
    </location>
</feature>
<protein>
    <recommendedName>
        <fullName evidence="3">peptidylprolyl isomerase</fullName>
        <ecNumber evidence="3">5.2.1.8</ecNumber>
    </recommendedName>
</protein>
<evidence type="ECO:0000313" key="7">
    <source>
        <dbReference type="Proteomes" id="UP000239649"/>
    </source>
</evidence>
<evidence type="ECO:0000313" key="6">
    <source>
        <dbReference type="EMBL" id="PSC68182.1"/>
    </source>
</evidence>
<dbReference type="InterPro" id="IPR046357">
    <property type="entry name" value="PPIase_dom_sf"/>
</dbReference>
<dbReference type="Proteomes" id="UP000239649">
    <property type="component" value="Unassembled WGS sequence"/>
</dbReference>
<dbReference type="InterPro" id="IPR011990">
    <property type="entry name" value="TPR-like_helical_dom_sf"/>
</dbReference>